<name>A0A927BT91_9BACL</name>
<accession>A0A927BT91</accession>
<feature type="compositionally biased region" description="Basic and acidic residues" evidence="1">
    <location>
        <begin position="58"/>
        <end position="77"/>
    </location>
</feature>
<proteinExistence type="predicted"/>
<dbReference type="RefSeq" id="WP_190916678.1">
    <property type="nucleotide sequence ID" value="NZ_JACXIZ010000014.1"/>
</dbReference>
<dbReference type="Proteomes" id="UP000621560">
    <property type="component" value="Unassembled WGS sequence"/>
</dbReference>
<evidence type="ECO:0000256" key="1">
    <source>
        <dbReference type="SAM" id="MobiDB-lite"/>
    </source>
</evidence>
<evidence type="ECO:0000313" key="2">
    <source>
        <dbReference type="EMBL" id="MBD2845260.1"/>
    </source>
</evidence>
<keyword evidence="3" id="KW-1185">Reference proteome</keyword>
<comment type="caution">
    <text evidence="2">The sequence shown here is derived from an EMBL/GenBank/DDBJ whole genome shotgun (WGS) entry which is preliminary data.</text>
</comment>
<evidence type="ECO:0000313" key="3">
    <source>
        <dbReference type="Proteomes" id="UP000621560"/>
    </source>
</evidence>
<gene>
    <name evidence="2" type="ORF">IDH44_08660</name>
</gene>
<sequence>MTFRSIDLQMSVPRAPDSAALQNQMMQKPVADQAQLNQETAKKAELERQRSVNVGEVSDLHVQDEESGGKQSGDQHRRSSPRVQETEEQKTPSEHPFKGRHIDISL</sequence>
<organism evidence="2 3">
    <name type="scientific">Paenibacillus sabuli</name>
    <dbReference type="NCBI Taxonomy" id="2772509"/>
    <lineage>
        <taxon>Bacteria</taxon>
        <taxon>Bacillati</taxon>
        <taxon>Bacillota</taxon>
        <taxon>Bacilli</taxon>
        <taxon>Bacillales</taxon>
        <taxon>Paenibacillaceae</taxon>
        <taxon>Paenibacillus</taxon>
    </lineage>
</organism>
<dbReference type="AlphaFoldDB" id="A0A927BT91"/>
<feature type="compositionally biased region" description="Basic and acidic residues" evidence="1">
    <location>
        <begin position="40"/>
        <end position="50"/>
    </location>
</feature>
<feature type="compositionally biased region" description="Basic and acidic residues" evidence="1">
    <location>
        <begin position="84"/>
        <end position="106"/>
    </location>
</feature>
<reference evidence="2" key="1">
    <citation type="submission" date="2020-09" db="EMBL/GenBank/DDBJ databases">
        <title>A novel bacterium of genus Paenibacillus, isolated from South China Sea.</title>
        <authorList>
            <person name="Huang H."/>
            <person name="Mo K."/>
            <person name="Hu Y."/>
        </authorList>
    </citation>
    <scope>NUCLEOTIDE SEQUENCE</scope>
    <source>
        <strain evidence="2">IB182496</strain>
    </source>
</reference>
<protein>
    <submittedName>
        <fullName evidence="2">Uncharacterized protein</fullName>
    </submittedName>
</protein>
<feature type="region of interest" description="Disordered" evidence="1">
    <location>
        <begin position="1"/>
        <end position="106"/>
    </location>
</feature>
<dbReference type="EMBL" id="JACXIZ010000014">
    <property type="protein sequence ID" value="MBD2845260.1"/>
    <property type="molecule type" value="Genomic_DNA"/>
</dbReference>